<dbReference type="InterPro" id="IPR023997">
    <property type="entry name" value="TonB-dep_OMP_SusC/RagA_CS"/>
</dbReference>
<dbReference type="Gene3D" id="2.60.40.1120">
    <property type="entry name" value="Carboxypeptidase-like, regulatory domain"/>
    <property type="match status" value="1"/>
</dbReference>
<evidence type="ECO:0000256" key="4">
    <source>
        <dbReference type="ARBA" id="ARBA00022692"/>
    </source>
</evidence>
<evidence type="ECO:0000256" key="2">
    <source>
        <dbReference type="ARBA" id="ARBA00022448"/>
    </source>
</evidence>
<dbReference type="PROSITE" id="PS52016">
    <property type="entry name" value="TONB_DEPENDENT_REC_3"/>
    <property type="match status" value="1"/>
</dbReference>
<dbReference type="SUPFAM" id="SSF49464">
    <property type="entry name" value="Carboxypeptidase regulatory domain-like"/>
    <property type="match status" value="1"/>
</dbReference>
<evidence type="ECO:0000256" key="1">
    <source>
        <dbReference type="ARBA" id="ARBA00004571"/>
    </source>
</evidence>
<evidence type="ECO:0000313" key="10">
    <source>
        <dbReference type="EMBL" id="AMQ00888.1"/>
    </source>
</evidence>
<keyword evidence="11" id="KW-1185">Reference proteome</keyword>
<evidence type="ECO:0000256" key="8">
    <source>
        <dbReference type="SAM" id="SignalP"/>
    </source>
</evidence>
<dbReference type="GO" id="GO:0009279">
    <property type="term" value="C:cell outer membrane"/>
    <property type="evidence" value="ECO:0007669"/>
    <property type="project" value="UniProtKB-SubCell"/>
</dbReference>
<organism evidence="10 11">
    <name type="scientific">Pedobacter cryoconitis</name>
    <dbReference type="NCBI Taxonomy" id="188932"/>
    <lineage>
        <taxon>Bacteria</taxon>
        <taxon>Pseudomonadati</taxon>
        <taxon>Bacteroidota</taxon>
        <taxon>Sphingobacteriia</taxon>
        <taxon>Sphingobacteriales</taxon>
        <taxon>Sphingobacteriaceae</taxon>
        <taxon>Pedobacter</taxon>
    </lineage>
</organism>
<evidence type="ECO:0000313" key="11">
    <source>
        <dbReference type="Proteomes" id="UP000071561"/>
    </source>
</evidence>
<dbReference type="PATRIC" id="fig|188932.3.peg.4191"/>
<evidence type="ECO:0000256" key="6">
    <source>
        <dbReference type="ARBA" id="ARBA00023237"/>
    </source>
</evidence>
<evidence type="ECO:0000256" key="3">
    <source>
        <dbReference type="ARBA" id="ARBA00022452"/>
    </source>
</evidence>
<dbReference type="SUPFAM" id="SSF56935">
    <property type="entry name" value="Porins"/>
    <property type="match status" value="1"/>
</dbReference>
<keyword evidence="3 7" id="KW-1134">Transmembrane beta strand</keyword>
<dbReference type="NCBIfam" id="TIGR04056">
    <property type="entry name" value="OMP_RagA_SusC"/>
    <property type="match status" value="1"/>
</dbReference>
<feature type="chain" id="PRO_5007280657" evidence="8">
    <location>
        <begin position="22"/>
        <end position="1061"/>
    </location>
</feature>
<name>A0A127VHZ3_9SPHI</name>
<comment type="similarity">
    <text evidence="7">Belongs to the TonB-dependent receptor family.</text>
</comment>
<evidence type="ECO:0000259" key="9">
    <source>
        <dbReference type="Pfam" id="PF07715"/>
    </source>
</evidence>
<dbReference type="KEGG" id="pcm:AY601_4036"/>
<dbReference type="Pfam" id="PF13715">
    <property type="entry name" value="CarbopepD_reg_2"/>
    <property type="match status" value="1"/>
</dbReference>
<dbReference type="InterPro" id="IPR008969">
    <property type="entry name" value="CarboxyPept-like_regulatory"/>
</dbReference>
<keyword evidence="5 7" id="KW-0472">Membrane</keyword>
<dbReference type="OrthoDB" id="9768177at2"/>
<proteinExistence type="inferred from homology"/>
<dbReference type="AlphaFoldDB" id="A0A127VHZ3"/>
<protein>
    <submittedName>
        <fullName evidence="10">TonB-dependent receptor plug</fullName>
    </submittedName>
</protein>
<dbReference type="InterPro" id="IPR023996">
    <property type="entry name" value="TonB-dep_OMP_SusC/RagA"/>
</dbReference>
<dbReference type="Gene3D" id="2.170.130.10">
    <property type="entry name" value="TonB-dependent receptor, plug domain"/>
    <property type="match status" value="1"/>
</dbReference>
<dbReference type="InterPro" id="IPR037066">
    <property type="entry name" value="Plug_dom_sf"/>
</dbReference>
<dbReference type="InterPro" id="IPR012910">
    <property type="entry name" value="Plug_dom"/>
</dbReference>
<dbReference type="Pfam" id="PF07715">
    <property type="entry name" value="Plug"/>
    <property type="match status" value="1"/>
</dbReference>
<dbReference type="InterPro" id="IPR039426">
    <property type="entry name" value="TonB-dep_rcpt-like"/>
</dbReference>
<dbReference type="InterPro" id="IPR036942">
    <property type="entry name" value="Beta-barrel_TonB_sf"/>
</dbReference>
<dbReference type="Proteomes" id="UP000071561">
    <property type="component" value="Chromosome"/>
</dbReference>
<feature type="domain" description="TonB-dependent receptor plug" evidence="9">
    <location>
        <begin position="117"/>
        <end position="224"/>
    </location>
</feature>
<sequence length="1061" mass="115328" precursor="true">MKRKLLNFIVLSLLCISSAFAQNTTIKGKVTGKGDGLPIPGVSVKVKGKTTGAQTDGNGAYAIGPVTPSDVIVFSAIGYTTTEQTVGSKAVINALLSEDAQALSEVVINVAYGTSKKEAITGSVAQISKKELELRPLTNVNSALSGASAGVMSSSGSGQPGASGSIRIRGFGSINASNTPLYVVDGAPYDGDLSNLNVNDIQNISILKDASASALYGSRAANGVVIVTTIKGRKGNDQLGLNITQGISSRGIPEYDRVDAAQYYPLAWQAYKNNLVYPQSGKGLTDVEARAKASSSIKGALGYNPFNVADNAIVGTDGLLNPNAKLLYDDFDWAKPLIRVGKRTDANLNYSGASEKSDYFMSLGYLDDKGYVERSDYNRITGRVSVNANPLTWFKTGLNVSGNLTKSNIASGMTLNSQGTTGGTSYNNVFYFARNIGPIYPVYMHDASGAFMTDKNGDKIFDPGALRPAGASSGRHVVQETLLNQELTKINSLSARTFGEVTFLKDFKFTQKLNVDVSEYSANSYDNRFIGDGAPSGRSSNSGSTTTSFTSTQILNYNKTVEKSNFDFLAGHETYQYTYNYRTGSRNGQVLDGNTELINFTTTSDLNAYKNVYNLESYFTQLNYNYDGKYFMNGSFRRDGSSKFSSQSRWGNFFSVGASWLITAEDFMKSTPWVDYLKLRTSYGSVGNDRLLDANGNDIYYNYKSYYNLNYNNNKEGGLALNTLATPDLKWETNYSTDIALEYGLFKNRLRGTIEVFDRRSNNLLFNVPLPVSNGVPTIARNIGSMYNKGIEFEIGGDIIKRKSFQWTANINMTAVKNSITKLPEETPTIIDGVTKLQVGQSRYDFWLRKWGGVDPADGVSLYVRDKNIPVGNAAQSRTINGVDYTTNPNNAEYGYAGTAIPKLAGSITNSFTYKDFQFSFLVNYQIGGKVYDSAYAGLMTYSRYGGALHVDALNAWKNSGDVTDVPRLDVGQSAFNNAASDRWLINASYIAFRSATLSYNLPKALVAKADLKNARVYVGGENLFLLSKRKGLDPSYSYNGTTSAGYSPTRTITLGLNVAF</sequence>
<dbReference type="RefSeq" id="WP_068404379.1">
    <property type="nucleotide sequence ID" value="NZ_CP014504.1"/>
</dbReference>
<keyword evidence="2 7" id="KW-0813">Transport</keyword>
<reference evidence="10 11" key="1">
    <citation type="submission" date="2016-03" db="EMBL/GenBank/DDBJ databases">
        <title>Complete genome sequence of Pedobacter cryoconitis PAMC 27485.</title>
        <authorList>
            <person name="Lee J."/>
            <person name="Kim O.-S."/>
        </authorList>
    </citation>
    <scope>NUCLEOTIDE SEQUENCE [LARGE SCALE GENOMIC DNA]</scope>
    <source>
        <strain evidence="10 11">PAMC 27485</strain>
    </source>
</reference>
<accession>A0A127VHZ3</accession>
<dbReference type="EMBL" id="CP014504">
    <property type="protein sequence ID" value="AMQ00888.1"/>
    <property type="molecule type" value="Genomic_DNA"/>
</dbReference>
<comment type="subcellular location">
    <subcellularLocation>
        <location evidence="1 7">Cell outer membrane</location>
        <topology evidence="1 7">Multi-pass membrane protein</topology>
    </subcellularLocation>
</comment>
<keyword evidence="6 7" id="KW-0998">Cell outer membrane</keyword>
<evidence type="ECO:0000256" key="5">
    <source>
        <dbReference type="ARBA" id="ARBA00023136"/>
    </source>
</evidence>
<gene>
    <name evidence="10" type="ORF">AY601_4036</name>
</gene>
<keyword evidence="8" id="KW-0732">Signal</keyword>
<dbReference type="Gene3D" id="2.40.170.20">
    <property type="entry name" value="TonB-dependent receptor, beta-barrel domain"/>
    <property type="match status" value="1"/>
</dbReference>
<feature type="signal peptide" evidence="8">
    <location>
        <begin position="1"/>
        <end position="21"/>
    </location>
</feature>
<dbReference type="NCBIfam" id="TIGR04057">
    <property type="entry name" value="SusC_RagA_signa"/>
    <property type="match status" value="1"/>
</dbReference>
<keyword evidence="10" id="KW-0675">Receptor</keyword>
<keyword evidence="4 7" id="KW-0812">Transmembrane</keyword>
<evidence type="ECO:0000256" key="7">
    <source>
        <dbReference type="PROSITE-ProRule" id="PRU01360"/>
    </source>
</evidence>